<feature type="domain" description="Casein kinase substrate phosphoprotein PP28" evidence="3">
    <location>
        <begin position="167"/>
        <end position="202"/>
    </location>
</feature>
<gene>
    <name evidence="4" type="ORF">CTHT_0017430</name>
</gene>
<dbReference type="GeneID" id="18255781"/>
<evidence type="ECO:0000313" key="4">
    <source>
        <dbReference type="EMBL" id="EGS22226.1"/>
    </source>
</evidence>
<dbReference type="RefSeq" id="XP_006692245.1">
    <property type="nucleotide sequence ID" value="XM_006692182.1"/>
</dbReference>
<dbReference type="AlphaFoldDB" id="G0S2J3"/>
<dbReference type="KEGG" id="cthr:CTHT_0017430"/>
<dbReference type="OrthoDB" id="21120at2759"/>
<evidence type="ECO:0000256" key="1">
    <source>
        <dbReference type="SAM" id="Coils"/>
    </source>
</evidence>
<name>G0S2J3_CHATD</name>
<accession>G0S2J3</accession>
<keyword evidence="1" id="KW-0175">Coiled coil</keyword>
<dbReference type="Pfam" id="PF10252">
    <property type="entry name" value="PP28"/>
    <property type="match status" value="1"/>
</dbReference>
<feature type="compositionally biased region" description="Basic and acidic residues" evidence="2">
    <location>
        <begin position="95"/>
        <end position="104"/>
    </location>
</feature>
<dbReference type="EMBL" id="GL988040">
    <property type="protein sequence ID" value="EGS22226.1"/>
    <property type="molecule type" value="Genomic_DNA"/>
</dbReference>
<keyword evidence="5" id="KW-1185">Reference proteome</keyword>
<dbReference type="Proteomes" id="UP000008066">
    <property type="component" value="Unassembled WGS sequence"/>
</dbReference>
<evidence type="ECO:0000313" key="5">
    <source>
        <dbReference type="Proteomes" id="UP000008066"/>
    </source>
</evidence>
<feature type="coiled-coil region" evidence="1">
    <location>
        <begin position="179"/>
        <end position="224"/>
    </location>
</feature>
<dbReference type="HOGENOM" id="CLU_1204646_0_0_1"/>
<organism evidence="5">
    <name type="scientific">Chaetomium thermophilum (strain DSM 1495 / CBS 144.50 / IMI 039719)</name>
    <name type="common">Thermochaetoides thermophila</name>
    <dbReference type="NCBI Taxonomy" id="759272"/>
    <lineage>
        <taxon>Eukaryota</taxon>
        <taxon>Fungi</taxon>
        <taxon>Dikarya</taxon>
        <taxon>Ascomycota</taxon>
        <taxon>Pezizomycotina</taxon>
        <taxon>Sordariomycetes</taxon>
        <taxon>Sordariomycetidae</taxon>
        <taxon>Sordariales</taxon>
        <taxon>Chaetomiaceae</taxon>
        <taxon>Thermochaetoides</taxon>
    </lineage>
</organism>
<feature type="compositionally biased region" description="Basic and acidic residues" evidence="2">
    <location>
        <begin position="162"/>
        <end position="175"/>
    </location>
</feature>
<feature type="compositionally biased region" description="Polar residues" evidence="2">
    <location>
        <begin position="130"/>
        <end position="141"/>
    </location>
</feature>
<feature type="region of interest" description="Disordered" evidence="2">
    <location>
        <begin position="33"/>
        <end position="175"/>
    </location>
</feature>
<evidence type="ECO:0000259" key="3">
    <source>
        <dbReference type="Pfam" id="PF10252"/>
    </source>
</evidence>
<dbReference type="InterPro" id="IPR019380">
    <property type="entry name" value="Casein_kinase_sb_PP28"/>
</dbReference>
<proteinExistence type="predicted"/>
<evidence type="ECO:0000256" key="2">
    <source>
        <dbReference type="SAM" id="MobiDB-lite"/>
    </source>
</evidence>
<feature type="compositionally biased region" description="Polar residues" evidence="2">
    <location>
        <begin position="38"/>
        <end position="47"/>
    </location>
</feature>
<feature type="compositionally biased region" description="Low complexity" evidence="2">
    <location>
        <begin position="61"/>
        <end position="70"/>
    </location>
</feature>
<sequence length="230" mass="24902">MAPNKFKKFTRRTDRFDDVILDEDGNEISMWSEEAQRQLANGLQSGEDSAPSGSEADPQSPTSLPPSGGALPPPTEAQGPPMGRNERKALKKARKEAALRKAAERSVQVGDLPPSDSESEVEAPQPGPATGSSQTRGQASLLSADEELDRQFSRMAVGTGKAKKDPRAEIKSEQMKADLERLRVIRERREAEAARKQAEKEAKAASIKAKSAEIEAKLAKAKSKKTGKKK</sequence>
<protein>
    <recommendedName>
        <fullName evidence="3">Casein kinase substrate phosphoprotein PP28 domain-containing protein</fullName>
    </recommendedName>
</protein>
<reference evidence="4 5" key="1">
    <citation type="journal article" date="2011" name="Cell">
        <title>Insight into structure and assembly of the nuclear pore complex by utilizing the genome of a eukaryotic thermophile.</title>
        <authorList>
            <person name="Amlacher S."/>
            <person name="Sarges P."/>
            <person name="Flemming D."/>
            <person name="van Noort V."/>
            <person name="Kunze R."/>
            <person name="Devos D.P."/>
            <person name="Arumugam M."/>
            <person name="Bork P."/>
            <person name="Hurt E."/>
        </authorList>
    </citation>
    <scope>NUCLEOTIDE SEQUENCE [LARGE SCALE GENOMIC DNA]</scope>
    <source>
        <strain evidence="5">DSM 1495 / CBS 144.50 / IMI 039719</strain>
    </source>
</reference>